<dbReference type="Gene3D" id="1.10.1130.10">
    <property type="entry name" value="Flavocytochrome C3, Chain A"/>
    <property type="match status" value="2"/>
</dbReference>
<dbReference type="EMBL" id="UOEX01000195">
    <property type="protein sequence ID" value="VAW37039.1"/>
    <property type="molecule type" value="Genomic_DNA"/>
</dbReference>
<name>A0A3B0VJP4_9ZZZZ</name>
<gene>
    <name evidence="1" type="ORF">MNBD_DELTA03-1276</name>
</gene>
<dbReference type="SUPFAM" id="SSF48695">
    <property type="entry name" value="Multiheme cytochromes"/>
    <property type="match status" value="1"/>
</dbReference>
<proteinExistence type="predicted"/>
<accession>A0A3B0VJP4</accession>
<sequence length="292" mass="32959">MPPDNLLFSRNSWRLLLGLIFIIAVFPHYAWGSGKITQGLTLADCPKCHAAIVAANKRAGRAHLHKVTCLNCHVGHPPRKWGIIPHCSRCHKKGTQEHFGLKNCLGCHTNPHTPLRITLPEHATKPCLTCHKKQIKQLKKYPSMHSTFYCTSCHPRHGYKPTCFACHAGHLPYMTMADCLGCHKAHMPLHVTYGDKVPSEYCGACHKKEYRQLAASHAKHRRLACVTCHSRVHKTIPKCSKCHNPPPHDPGLLKRFKSCLTCHVNPHDLQLNQIDLDIQREKADGQKDKTRP</sequence>
<dbReference type="InterPro" id="IPR036280">
    <property type="entry name" value="Multihaem_cyt_sf"/>
</dbReference>
<organism evidence="1">
    <name type="scientific">hydrothermal vent metagenome</name>
    <dbReference type="NCBI Taxonomy" id="652676"/>
    <lineage>
        <taxon>unclassified sequences</taxon>
        <taxon>metagenomes</taxon>
        <taxon>ecological metagenomes</taxon>
    </lineage>
</organism>
<reference evidence="1" key="1">
    <citation type="submission" date="2018-06" db="EMBL/GenBank/DDBJ databases">
        <authorList>
            <person name="Zhirakovskaya E."/>
        </authorList>
    </citation>
    <scope>NUCLEOTIDE SEQUENCE</scope>
</reference>
<protein>
    <submittedName>
        <fullName evidence="1">Uncharacterized protein</fullName>
    </submittedName>
</protein>
<dbReference type="AlphaFoldDB" id="A0A3B0VJP4"/>
<evidence type="ECO:0000313" key="1">
    <source>
        <dbReference type="EMBL" id="VAW37039.1"/>
    </source>
</evidence>
<dbReference type="Gene3D" id="3.90.10.10">
    <property type="entry name" value="Cytochrome C3"/>
    <property type="match status" value="1"/>
</dbReference>